<dbReference type="Gene3D" id="3.40.190.10">
    <property type="entry name" value="Periplasmic binding protein-like II"/>
    <property type="match status" value="1"/>
</dbReference>
<keyword evidence="1" id="KW-0812">Transmembrane</keyword>
<dbReference type="InterPro" id="IPR050490">
    <property type="entry name" value="Bact_solute-bd_prot1"/>
</dbReference>
<proteinExistence type="predicted"/>
<keyword evidence="1" id="KW-0472">Membrane</keyword>
<evidence type="ECO:0000313" key="2">
    <source>
        <dbReference type="EMBL" id="OGC58517.1"/>
    </source>
</evidence>
<dbReference type="SUPFAM" id="SSF53850">
    <property type="entry name" value="Periplasmic binding protein-like II"/>
    <property type="match status" value="1"/>
</dbReference>
<gene>
    <name evidence="2" type="ORF">A3A70_01960</name>
</gene>
<dbReference type="PANTHER" id="PTHR43649:SF12">
    <property type="entry name" value="DIACETYLCHITOBIOSE BINDING PROTEIN DASA"/>
    <property type="match status" value="1"/>
</dbReference>
<dbReference type="Pfam" id="PF13416">
    <property type="entry name" value="SBP_bac_8"/>
    <property type="match status" value="1"/>
</dbReference>
<accession>A0A1F4VMS8</accession>
<protein>
    <recommendedName>
        <fullName evidence="4">Sugar ABC transporter substrate-binding protein</fullName>
    </recommendedName>
</protein>
<evidence type="ECO:0008006" key="4">
    <source>
        <dbReference type="Google" id="ProtNLM"/>
    </source>
</evidence>
<evidence type="ECO:0000313" key="3">
    <source>
        <dbReference type="Proteomes" id="UP000178964"/>
    </source>
</evidence>
<dbReference type="STRING" id="1802627.A3A70_01960"/>
<sequence>MNSKARLLIFLVPIIVLVLLGAILIPRFLKKGNSQPKNIELVYWGLFEPEEVIEPLIAEYIQIFEGKNPGTTLKISYEQRTFDSLEQYRETVKGRLTTGEPIDIVRLHSTWMPEFAPILSPLPTEVMKSEDYAGTFYRVATTGATVNGQIYGIPLMYDGLVLLCNSELFAKAGLSVPKPEDRISWLQFEEYARQLTKVSGTKIVQSGAGIGTANNVPFATDILGLMLAQVEVTGLTNLDSPQAADALELYSSFSKDSKVWDSTSFVSTLDAFTQNKLGMMFTPAWQILNIVELNPQIQLVVVPVPQARNSTGKSANWGSFWFESVNKESKNSAVAWDFLKFLSSSETEKKFFSKASTLRKFGEAYSRVDLKDSLGTHEIFGPVVKGADTASTWYITDYSGNGAFTALVAATIDQASQGGDPASLMKELQLQLIQEAKKKGYQVPAVPPPVK</sequence>
<name>A0A1F4VMS8_UNCKA</name>
<dbReference type="PANTHER" id="PTHR43649">
    <property type="entry name" value="ARABINOSE-BINDING PROTEIN-RELATED"/>
    <property type="match status" value="1"/>
</dbReference>
<organism evidence="2 3">
    <name type="scientific">candidate division WWE3 bacterium RIFCSPLOWO2_01_FULL_42_11</name>
    <dbReference type="NCBI Taxonomy" id="1802627"/>
    <lineage>
        <taxon>Bacteria</taxon>
        <taxon>Katanobacteria</taxon>
    </lineage>
</organism>
<comment type="caution">
    <text evidence="2">The sequence shown here is derived from an EMBL/GenBank/DDBJ whole genome shotgun (WGS) entry which is preliminary data.</text>
</comment>
<dbReference type="InterPro" id="IPR006059">
    <property type="entry name" value="SBP"/>
</dbReference>
<reference evidence="2 3" key="1">
    <citation type="journal article" date="2016" name="Nat. Commun.">
        <title>Thousands of microbial genomes shed light on interconnected biogeochemical processes in an aquifer system.</title>
        <authorList>
            <person name="Anantharaman K."/>
            <person name="Brown C.T."/>
            <person name="Hug L.A."/>
            <person name="Sharon I."/>
            <person name="Castelle C.J."/>
            <person name="Probst A.J."/>
            <person name="Thomas B.C."/>
            <person name="Singh A."/>
            <person name="Wilkins M.J."/>
            <person name="Karaoz U."/>
            <person name="Brodie E.L."/>
            <person name="Williams K.H."/>
            <person name="Hubbard S.S."/>
            <person name="Banfield J.F."/>
        </authorList>
    </citation>
    <scope>NUCLEOTIDE SEQUENCE [LARGE SCALE GENOMIC DNA]</scope>
</reference>
<dbReference type="Proteomes" id="UP000178964">
    <property type="component" value="Unassembled WGS sequence"/>
</dbReference>
<evidence type="ECO:0000256" key="1">
    <source>
        <dbReference type="SAM" id="Phobius"/>
    </source>
</evidence>
<feature type="transmembrane region" description="Helical" evidence="1">
    <location>
        <begin position="7"/>
        <end position="29"/>
    </location>
</feature>
<dbReference type="EMBL" id="MEVK01000035">
    <property type="protein sequence ID" value="OGC58517.1"/>
    <property type="molecule type" value="Genomic_DNA"/>
</dbReference>
<keyword evidence="1" id="KW-1133">Transmembrane helix</keyword>
<dbReference type="AlphaFoldDB" id="A0A1F4VMS8"/>